<evidence type="ECO:0000256" key="1">
    <source>
        <dbReference type="SAM" id="SignalP"/>
    </source>
</evidence>
<evidence type="ECO:0000313" key="2">
    <source>
        <dbReference type="EMBL" id="ACL43353.1"/>
    </source>
</evidence>
<feature type="signal peptide" evidence="1">
    <location>
        <begin position="1"/>
        <end position="25"/>
    </location>
</feature>
<sequence length="278" mass="30344">MPVVRLPVYPAKFFQFALGSSMVWAVVCCTTSFTNATTTQATTTQATTTQATTTQATTTQATTTYPANPLNLSLSDNLSILERSPDPTPFLLAQQNDFASFMESGTLQSESRFRITAPSDPTIRINRDNPGWQFFAFRNGNVSLWIPPGRLTQETLVLQTAAGAISTQALIADNKNGRYIAAYASDLSPAQSNASILYDAIKQRVSSRNNMVLQSEKPVTVNNFSGQEVRFTNADQIVVLRMYLVGNRFYVMGVQALSANFNSQAATGFLNSLQQFSG</sequence>
<dbReference type="STRING" id="395961.Cyan7425_0967"/>
<accession>B8HXR4</accession>
<feature type="chain" id="PRO_5002871148" evidence="1">
    <location>
        <begin position="26"/>
        <end position="278"/>
    </location>
</feature>
<gene>
    <name evidence="2" type="ordered locus">Cyan7425_0967</name>
</gene>
<dbReference type="EMBL" id="CP001344">
    <property type="protein sequence ID" value="ACL43353.1"/>
    <property type="molecule type" value="Genomic_DNA"/>
</dbReference>
<dbReference type="eggNOG" id="ENOG5032XTM">
    <property type="taxonomic scope" value="Bacteria"/>
</dbReference>
<proteinExistence type="predicted"/>
<protein>
    <submittedName>
        <fullName evidence="2">Uncharacterized protein</fullName>
    </submittedName>
</protein>
<organism evidence="2">
    <name type="scientific">Cyanothece sp. (strain PCC 7425 / ATCC 29141)</name>
    <dbReference type="NCBI Taxonomy" id="395961"/>
    <lineage>
        <taxon>Bacteria</taxon>
        <taxon>Bacillati</taxon>
        <taxon>Cyanobacteriota</taxon>
        <taxon>Cyanophyceae</taxon>
        <taxon>Gomontiellales</taxon>
        <taxon>Cyanothecaceae</taxon>
        <taxon>Cyanothece</taxon>
    </lineage>
</organism>
<dbReference type="KEGG" id="cyn:Cyan7425_0967"/>
<dbReference type="AlphaFoldDB" id="B8HXR4"/>
<keyword evidence="1" id="KW-0732">Signal</keyword>
<name>B8HXR4_CYAP4</name>
<reference evidence="2" key="1">
    <citation type="submission" date="2009-01" db="EMBL/GenBank/DDBJ databases">
        <title>Complete sequence of chromosome Cyanothece sp. PCC 7425.</title>
        <authorList>
            <consortium name="US DOE Joint Genome Institute"/>
            <person name="Lucas S."/>
            <person name="Copeland A."/>
            <person name="Lapidus A."/>
            <person name="Glavina del Rio T."/>
            <person name="Dalin E."/>
            <person name="Tice H."/>
            <person name="Bruce D."/>
            <person name="Goodwin L."/>
            <person name="Pitluck S."/>
            <person name="Sims D."/>
            <person name="Meineke L."/>
            <person name="Brettin T."/>
            <person name="Detter J.C."/>
            <person name="Han C."/>
            <person name="Larimer F."/>
            <person name="Land M."/>
            <person name="Hauser L."/>
            <person name="Kyrpides N."/>
            <person name="Ovchinnikova G."/>
            <person name="Liberton M."/>
            <person name="Stoeckel J."/>
            <person name="Banerjee A."/>
            <person name="Singh A."/>
            <person name="Page L."/>
            <person name="Sato H."/>
            <person name="Zhao L."/>
            <person name="Sherman L."/>
            <person name="Pakrasi H."/>
            <person name="Richardson P."/>
        </authorList>
    </citation>
    <scope>NUCLEOTIDE SEQUENCE</scope>
    <source>
        <strain evidence="2">PCC 7425</strain>
    </source>
</reference>
<dbReference type="HOGENOM" id="CLU_1000103_0_0_3"/>